<accession>A0A2T7NXN8</accession>
<name>A0A2T7NXN8_POMCA</name>
<feature type="compositionally biased region" description="Basic and acidic residues" evidence="1">
    <location>
        <begin position="302"/>
        <end position="311"/>
    </location>
</feature>
<keyword evidence="3" id="KW-1185">Reference proteome</keyword>
<feature type="region of interest" description="Disordered" evidence="1">
    <location>
        <begin position="208"/>
        <end position="311"/>
    </location>
</feature>
<dbReference type="OrthoDB" id="6099142at2759"/>
<feature type="region of interest" description="Disordered" evidence="1">
    <location>
        <begin position="20"/>
        <end position="58"/>
    </location>
</feature>
<evidence type="ECO:0000313" key="2">
    <source>
        <dbReference type="EMBL" id="PVD25939.1"/>
    </source>
</evidence>
<sequence length="374" mass="40466">MISAARRPVELTTKCLDPCALEARPSDTPDEFCLSRQRSKRKDQRANGQPHAGGGVGAGEGRTYYAGIHYASASVVSRENERPLPPCPEGAAGSWGMPPAVLPRQLQAYVYNPSDSDSAPSERRFHLHLCPMNSRVAYRVMHPSCSPGQADSDTSHVYDYISDTESVRWRGFNTRGRGVSAEYCTCDDGIVAVACVGGIGGGLTPGLSEGYHSDHDHITPQQRALKGEVRKADDRMGASERKKDDEEDTTTDASSNEVDRRHALLPRSLHACGTSSNPKRGPRSSFNGGLVDGSECDDTDDDFPHESDLSRGRSNRANALALHPGYFLDYFDKDTSTLMGVPLTSPSSDCTGYTVTATPNKSSALLPRERETVS</sequence>
<comment type="caution">
    <text evidence="2">The sequence shown here is derived from an EMBL/GenBank/DDBJ whole genome shotgun (WGS) entry which is preliminary data.</text>
</comment>
<evidence type="ECO:0000313" key="3">
    <source>
        <dbReference type="Proteomes" id="UP000245119"/>
    </source>
</evidence>
<reference evidence="2 3" key="1">
    <citation type="submission" date="2018-04" db="EMBL/GenBank/DDBJ databases">
        <title>The genome of golden apple snail Pomacea canaliculata provides insight into stress tolerance and invasive adaptation.</title>
        <authorList>
            <person name="Liu C."/>
            <person name="Liu B."/>
            <person name="Ren Y."/>
            <person name="Zhang Y."/>
            <person name="Wang H."/>
            <person name="Li S."/>
            <person name="Jiang F."/>
            <person name="Yin L."/>
            <person name="Zhang G."/>
            <person name="Qian W."/>
            <person name="Fan W."/>
        </authorList>
    </citation>
    <scope>NUCLEOTIDE SEQUENCE [LARGE SCALE GENOMIC DNA]</scope>
    <source>
        <strain evidence="2">SZHN2017</strain>
        <tissue evidence="2">Muscle</tissue>
    </source>
</reference>
<proteinExistence type="predicted"/>
<dbReference type="Proteomes" id="UP000245119">
    <property type="component" value="Linkage Group LG8"/>
</dbReference>
<dbReference type="AlphaFoldDB" id="A0A2T7NXN8"/>
<organism evidence="2 3">
    <name type="scientific">Pomacea canaliculata</name>
    <name type="common">Golden apple snail</name>
    <dbReference type="NCBI Taxonomy" id="400727"/>
    <lineage>
        <taxon>Eukaryota</taxon>
        <taxon>Metazoa</taxon>
        <taxon>Spiralia</taxon>
        <taxon>Lophotrochozoa</taxon>
        <taxon>Mollusca</taxon>
        <taxon>Gastropoda</taxon>
        <taxon>Caenogastropoda</taxon>
        <taxon>Architaenioglossa</taxon>
        <taxon>Ampullarioidea</taxon>
        <taxon>Ampullariidae</taxon>
        <taxon>Pomacea</taxon>
    </lineage>
</organism>
<dbReference type="EMBL" id="PZQS01000008">
    <property type="protein sequence ID" value="PVD25939.1"/>
    <property type="molecule type" value="Genomic_DNA"/>
</dbReference>
<evidence type="ECO:0000256" key="1">
    <source>
        <dbReference type="SAM" id="MobiDB-lite"/>
    </source>
</evidence>
<gene>
    <name evidence="2" type="ORF">C0Q70_13604</name>
</gene>
<protein>
    <submittedName>
        <fullName evidence="2">Uncharacterized protein</fullName>
    </submittedName>
</protein>
<feature type="compositionally biased region" description="Basic and acidic residues" evidence="1">
    <location>
        <begin position="225"/>
        <end position="244"/>
    </location>
</feature>